<comment type="similarity">
    <text evidence="1">To bacterial alkanal monooxygenase alpha and beta chains.</text>
</comment>
<dbReference type="GO" id="GO:0005829">
    <property type="term" value="C:cytosol"/>
    <property type="evidence" value="ECO:0007669"/>
    <property type="project" value="TreeGrafter"/>
</dbReference>
<dbReference type="EC" id="1.-.-.-" evidence="3"/>
<dbReference type="PANTHER" id="PTHR30137:SF6">
    <property type="entry name" value="LUCIFERASE-LIKE MONOOXYGENASE"/>
    <property type="match status" value="1"/>
</dbReference>
<dbReference type="InterPro" id="IPR036661">
    <property type="entry name" value="Luciferase-like_sf"/>
</dbReference>
<dbReference type="Pfam" id="PF00296">
    <property type="entry name" value="Bac_luciferase"/>
    <property type="match status" value="1"/>
</dbReference>
<dbReference type="InterPro" id="IPR019949">
    <property type="entry name" value="CmoO-like"/>
</dbReference>
<comment type="caution">
    <text evidence="3">The sequence shown here is derived from an EMBL/GenBank/DDBJ whole genome shotgun (WGS) entry which is preliminary data.</text>
</comment>
<proteinExistence type="predicted"/>
<dbReference type="NCBIfam" id="TIGR03558">
    <property type="entry name" value="oxido_grp_1"/>
    <property type="match status" value="1"/>
</dbReference>
<dbReference type="InterPro" id="IPR011251">
    <property type="entry name" value="Luciferase-like_dom"/>
</dbReference>
<accession>A0AAW4XPF9</accession>
<dbReference type="InterPro" id="IPR050766">
    <property type="entry name" value="Bact_Lucif_Oxidored"/>
</dbReference>
<dbReference type="SUPFAM" id="SSF51679">
    <property type="entry name" value="Bacterial luciferase-like"/>
    <property type="match status" value="1"/>
</dbReference>
<keyword evidence="3" id="KW-0560">Oxidoreductase</keyword>
<sequence length="347" mass="36870">MSLKYRTPESIFPRLSVLDLVHVRSGQSTADAVAATSSLAYHADRLGYMRYWIAEHHNLASAASTSPSILVGVIAAATRRIRVGSGGVLLPNHAPLALAEQFALLEAAYPGRVDLGVGRAAGGDALISTALGRGCGGLDDLLQLINPAGAQVTDADTTRTLRATPKAASVPPVWLLGASEGSARTAAQWGLPYVFGHHLGVGGTAAALEAYRSAFRPSPVLAKPCTLLPVRASVAETFEEARRAVLPWLLVMLGLLTGREQAPMRTIEEAEEVSLTQDEREVINRMAKNYIIGDPDQAHDEITRLADTYRVDEVMIHPIAGAHAGDDPSVARGQEQTLRLLAESGVR</sequence>
<evidence type="ECO:0000259" key="2">
    <source>
        <dbReference type="Pfam" id="PF00296"/>
    </source>
</evidence>
<feature type="domain" description="Luciferase-like" evidence="2">
    <location>
        <begin position="16"/>
        <end position="308"/>
    </location>
</feature>
<dbReference type="CDD" id="cd00347">
    <property type="entry name" value="Flavin_utilizing_monoxygenases"/>
    <property type="match status" value="1"/>
</dbReference>
<dbReference type="GO" id="GO:0016705">
    <property type="term" value="F:oxidoreductase activity, acting on paired donors, with incorporation or reduction of molecular oxygen"/>
    <property type="evidence" value="ECO:0007669"/>
    <property type="project" value="InterPro"/>
</dbReference>
<dbReference type="AlphaFoldDB" id="A0AAW4XPF9"/>
<dbReference type="EMBL" id="JAJNCO010000024">
    <property type="protein sequence ID" value="MCD2114570.1"/>
    <property type="molecule type" value="Genomic_DNA"/>
</dbReference>
<dbReference type="Gene3D" id="3.20.20.30">
    <property type="entry name" value="Luciferase-like domain"/>
    <property type="match status" value="1"/>
</dbReference>
<dbReference type="PANTHER" id="PTHR30137">
    <property type="entry name" value="LUCIFERASE-LIKE MONOOXYGENASE"/>
    <property type="match status" value="1"/>
</dbReference>
<evidence type="ECO:0000313" key="3">
    <source>
        <dbReference type="EMBL" id="MCD2114570.1"/>
    </source>
</evidence>
<name>A0AAW4XPF9_RHORH</name>
<dbReference type="Proteomes" id="UP001198630">
    <property type="component" value="Unassembled WGS sequence"/>
</dbReference>
<evidence type="ECO:0000256" key="1">
    <source>
        <dbReference type="ARBA" id="ARBA00007789"/>
    </source>
</evidence>
<reference evidence="3" key="1">
    <citation type="submission" date="2021-11" db="EMBL/GenBank/DDBJ databases">
        <title>Development of a sustainable strategy for remediation of hydrocarbon-contaminated territories based on the waste exchange concept.</title>
        <authorList>
            <person name="Elkin A."/>
        </authorList>
    </citation>
    <scope>NUCLEOTIDE SEQUENCE</scope>
    <source>
        <strain evidence="3">IEGM 757</strain>
    </source>
</reference>
<dbReference type="RefSeq" id="WP_230792522.1">
    <property type="nucleotide sequence ID" value="NZ_JAJNCO010000024.1"/>
</dbReference>
<gene>
    <name evidence="3" type="ORF">LQ384_26045</name>
</gene>
<organism evidence="3 4">
    <name type="scientific">Rhodococcus rhodochrous</name>
    <dbReference type="NCBI Taxonomy" id="1829"/>
    <lineage>
        <taxon>Bacteria</taxon>
        <taxon>Bacillati</taxon>
        <taxon>Actinomycetota</taxon>
        <taxon>Actinomycetes</taxon>
        <taxon>Mycobacteriales</taxon>
        <taxon>Nocardiaceae</taxon>
        <taxon>Rhodococcus</taxon>
    </lineage>
</organism>
<protein>
    <submittedName>
        <fullName evidence="3">MsnO8 family LLM class oxidoreductase</fullName>
        <ecNumber evidence="3">1.-.-.-</ecNumber>
    </submittedName>
</protein>
<evidence type="ECO:0000313" key="4">
    <source>
        <dbReference type="Proteomes" id="UP001198630"/>
    </source>
</evidence>